<accession>A0A7W5BY52</accession>
<evidence type="ECO:0000313" key="1">
    <source>
        <dbReference type="EMBL" id="MBB3141172.1"/>
    </source>
</evidence>
<keyword evidence="2" id="KW-1185">Reference proteome</keyword>
<dbReference type="RefSeq" id="WP_183387556.1">
    <property type="nucleotide sequence ID" value="NZ_JACHXM010000008.1"/>
</dbReference>
<evidence type="ECO:0000313" key="2">
    <source>
        <dbReference type="Proteomes" id="UP000525987"/>
    </source>
</evidence>
<dbReference type="Proteomes" id="UP000525987">
    <property type="component" value="Unassembled WGS sequence"/>
</dbReference>
<reference evidence="1 2" key="1">
    <citation type="submission" date="2020-08" db="EMBL/GenBank/DDBJ databases">
        <title>Genomic Encyclopedia of Type Strains, Phase III (KMG-III): the genomes of soil and plant-associated and newly described type strains.</title>
        <authorList>
            <person name="Whitman W."/>
        </authorList>
    </citation>
    <scope>NUCLEOTIDE SEQUENCE [LARGE SCALE GENOMIC DNA]</scope>
    <source>
        <strain evidence="1 2">CECT 5995</strain>
    </source>
</reference>
<gene>
    <name evidence="1" type="ORF">FHR96_002049</name>
</gene>
<dbReference type="AlphaFoldDB" id="A0A7W5BY52"/>
<dbReference type="EMBL" id="JACHXM010000008">
    <property type="protein sequence ID" value="MBB3141172.1"/>
    <property type="molecule type" value="Genomic_DNA"/>
</dbReference>
<organism evidence="1 2">
    <name type="scientific">Halomonas organivorans</name>
    <dbReference type="NCBI Taxonomy" id="257772"/>
    <lineage>
        <taxon>Bacteria</taxon>
        <taxon>Pseudomonadati</taxon>
        <taxon>Pseudomonadota</taxon>
        <taxon>Gammaproteobacteria</taxon>
        <taxon>Oceanospirillales</taxon>
        <taxon>Halomonadaceae</taxon>
        <taxon>Halomonas</taxon>
    </lineage>
</organism>
<name>A0A7W5BY52_9GAMM</name>
<protein>
    <submittedName>
        <fullName evidence="1">Uncharacterized protein</fullName>
    </submittedName>
</protein>
<comment type="caution">
    <text evidence="1">The sequence shown here is derived from an EMBL/GenBank/DDBJ whole genome shotgun (WGS) entry which is preliminary data.</text>
</comment>
<proteinExistence type="predicted"/>
<sequence>MTRVAPGIGSAWSSPALALLDRDAPDDASLEMRDRPLERRHRHLLGRDHRLTDGAQRVDGAFPHFAFSSLNAPSTPVIRAPLLTPFFTYTTLFHGEITAPTDGKTIKNSSLKLAKTVSK</sequence>